<dbReference type="InterPro" id="IPR000055">
    <property type="entry name" value="Restrct_endonuc_typeI_TRD"/>
</dbReference>
<dbReference type="PANTHER" id="PTHR30408:SF12">
    <property type="entry name" value="TYPE I RESTRICTION ENZYME MJAVIII SPECIFICITY SUBUNIT"/>
    <property type="match status" value="1"/>
</dbReference>
<feature type="domain" description="Type I restriction modification DNA specificity" evidence="4">
    <location>
        <begin position="16"/>
        <end position="188"/>
    </location>
</feature>
<evidence type="ECO:0000256" key="3">
    <source>
        <dbReference type="ARBA" id="ARBA00023125"/>
    </source>
</evidence>
<keyword evidence="6" id="KW-1185">Reference proteome</keyword>
<dbReference type="KEGG" id="ffa:FFWV33_15680"/>
<evidence type="ECO:0000256" key="2">
    <source>
        <dbReference type="ARBA" id="ARBA00022747"/>
    </source>
</evidence>
<sequence length="403" mass="46161">MKNLIPQVRFPEFAGEWEEIKLGELTAKIGDGLHGTPVYSEDSDIYFINGNNLTNGKIEVTEKTKKVDYKIFAKNNKSLNENSILISLNGTIGSISKYNNEKVMLGKSVGYFNFKESTDFYFHTFHTDKIQNFFITELTGSTIKNLSLKTLRETIFLLPSLPEQTKIANFLTAVDEKLTALNQKKTLLEQYKKGVMQQIFAQELRFKDDNGNDFADWEEKKLGEVCINISYGMNAAATTYDGKNKYLRITDIEESSNGLNMDKATSPNGKLEDKFRVKIGDLLFARTGASVGKSYLYREEDGILYFAGFLIRFHVKHAIPSFIYLYMQTYNYDKWIKVMSMRSGQPGINAEEYKLFEIPFPSLPEQTKIANFLSAIDEKINHCQEQIDQSTIWKKGLLQQMFV</sequence>
<feature type="domain" description="Type I restriction modification DNA specificity" evidence="4">
    <location>
        <begin position="216"/>
        <end position="382"/>
    </location>
</feature>
<dbReference type="OrthoDB" id="667970at2"/>
<dbReference type="InterPro" id="IPR052021">
    <property type="entry name" value="Type-I_RS_S_subunit"/>
</dbReference>
<dbReference type="CDD" id="cd17521">
    <property type="entry name" value="RMtype1_S_Sau13435ORF2165P_TRD2-CR2_like"/>
    <property type="match status" value="1"/>
</dbReference>
<dbReference type="EMBL" id="CP020918">
    <property type="protein sequence ID" value="AWG22864.1"/>
    <property type="molecule type" value="Genomic_DNA"/>
</dbReference>
<evidence type="ECO:0000256" key="1">
    <source>
        <dbReference type="ARBA" id="ARBA00010923"/>
    </source>
</evidence>
<proteinExistence type="inferred from homology"/>
<accession>A0A2S1LGI2</accession>
<name>A0A2S1LGI2_9FLAO</name>
<keyword evidence="3" id="KW-0238">DNA-binding</keyword>
<dbReference type="RefSeq" id="WP_108741778.1">
    <property type="nucleotide sequence ID" value="NZ_CP020918.1"/>
</dbReference>
<dbReference type="Pfam" id="PF01420">
    <property type="entry name" value="Methylase_S"/>
    <property type="match status" value="2"/>
</dbReference>
<reference evidence="5 6" key="1">
    <citation type="submission" date="2017-04" db="EMBL/GenBank/DDBJ databases">
        <title>Compelte genome sequence of WV33.</title>
        <authorList>
            <person name="Lee P.C."/>
        </authorList>
    </citation>
    <scope>NUCLEOTIDE SEQUENCE [LARGE SCALE GENOMIC DNA]</scope>
    <source>
        <strain evidence="5 6">WV33</strain>
    </source>
</reference>
<dbReference type="Gene3D" id="3.90.220.20">
    <property type="entry name" value="DNA methylase specificity domains"/>
    <property type="match status" value="2"/>
</dbReference>
<dbReference type="GO" id="GO:0003677">
    <property type="term" value="F:DNA binding"/>
    <property type="evidence" value="ECO:0007669"/>
    <property type="project" value="UniProtKB-KW"/>
</dbReference>
<dbReference type="PANTHER" id="PTHR30408">
    <property type="entry name" value="TYPE-1 RESTRICTION ENZYME ECOKI SPECIFICITY PROTEIN"/>
    <property type="match status" value="1"/>
</dbReference>
<evidence type="ECO:0000259" key="4">
    <source>
        <dbReference type="Pfam" id="PF01420"/>
    </source>
</evidence>
<dbReference type="AlphaFoldDB" id="A0A2S1LGI2"/>
<organism evidence="5 6">
    <name type="scientific">Flavobacterium faecale</name>
    <dbReference type="NCBI Taxonomy" id="1355330"/>
    <lineage>
        <taxon>Bacteria</taxon>
        <taxon>Pseudomonadati</taxon>
        <taxon>Bacteroidota</taxon>
        <taxon>Flavobacteriia</taxon>
        <taxon>Flavobacteriales</taxon>
        <taxon>Flavobacteriaceae</taxon>
        <taxon>Flavobacterium</taxon>
    </lineage>
</organism>
<dbReference type="REBASE" id="250217">
    <property type="entry name" value="S.FfaWV33ORF15690P"/>
</dbReference>
<protein>
    <recommendedName>
        <fullName evidence="4">Type I restriction modification DNA specificity domain-containing protein</fullName>
    </recommendedName>
</protein>
<gene>
    <name evidence="5" type="ORF">FFWV33_15680</name>
</gene>
<comment type="similarity">
    <text evidence="1">Belongs to the type-I restriction system S methylase family.</text>
</comment>
<dbReference type="InterPro" id="IPR044946">
    <property type="entry name" value="Restrct_endonuc_typeI_TRD_sf"/>
</dbReference>
<evidence type="ECO:0000313" key="6">
    <source>
        <dbReference type="Proteomes" id="UP000244527"/>
    </source>
</evidence>
<dbReference type="GO" id="GO:0009307">
    <property type="term" value="P:DNA restriction-modification system"/>
    <property type="evidence" value="ECO:0007669"/>
    <property type="project" value="UniProtKB-KW"/>
</dbReference>
<keyword evidence="2" id="KW-0680">Restriction system</keyword>
<dbReference type="SUPFAM" id="SSF116734">
    <property type="entry name" value="DNA methylase specificity domain"/>
    <property type="match status" value="2"/>
</dbReference>
<evidence type="ECO:0000313" key="5">
    <source>
        <dbReference type="EMBL" id="AWG22864.1"/>
    </source>
</evidence>
<dbReference type="Proteomes" id="UP000244527">
    <property type="component" value="Chromosome"/>
</dbReference>